<dbReference type="EMBL" id="JAGTXO010000004">
    <property type="protein sequence ID" value="KAG8468403.1"/>
    <property type="molecule type" value="Genomic_DNA"/>
</dbReference>
<reference evidence="2" key="1">
    <citation type="submission" date="2021-05" db="EMBL/GenBank/DDBJ databases">
        <title>The genome of the haptophyte Pavlova lutheri (Diacronema luteri, Pavlovales) - a model for lipid biosynthesis in eukaryotic algae.</title>
        <authorList>
            <person name="Hulatt C.J."/>
            <person name="Posewitz M.C."/>
        </authorList>
    </citation>
    <scope>NUCLEOTIDE SEQUENCE</scope>
    <source>
        <strain evidence="2">NIVA-4/92</strain>
    </source>
</reference>
<dbReference type="OrthoDB" id="10672358at2759"/>
<feature type="region of interest" description="Disordered" evidence="1">
    <location>
        <begin position="483"/>
        <end position="512"/>
    </location>
</feature>
<comment type="caution">
    <text evidence="2">The sequence shown here is derived from an EMBL/GenBank/DDBJ whole genome shotgun (WGS) entry which is preliminary data.</text>
</comment>
<protein>
    <submittedName>
        <fullName evidence="2">Uncharacterized protein</fullName>
    </submittedName>
</protein>
<dbReference type="AlphaFoldDB" id="A0A8J5XNG7"/>
<evidence type="ECO:0000256" key="1">
    <source>
        <dbReference type="SAM" id="MobiDB-lite"/>
    </source>
</evidence>
<gene>
    <name evidence="2" type="ORF">KFE25_013486</name>
</gene>
<evidence type="ECO:0000313" key="3">
    <source>
        <dbReference type="Proteomes" id="UP000751190"/>
    </source>
</evidence>
<feature type="region of interest" description="Disordered" evidence="1">
    <location>
        <begin position="213"/>
        <end position="233"/>
    </location>
</feature>
<feature type="region of interest" description="Disordered" evidence="1">
    <location>
        <begin position="1"/>
        <end position="27"/>
    </location>
</feature>
<accession>A0A8J5XNG7</accession>
<dbReference type="Proteomes" id="UP000751190">
    <property type="component" value="Unassembled WGS sequence"/>
</dbReference>
<proteinExistence type="predicted"/>
<sequence length="538" mass="55986">MPGLFATSSQLARPLRGPPKATVAAKTEEVRAAAREAALAAERAGRMLAAMEAVPWPSEVEHGNDPADEAPEVFFGPELPTGDHAVAHLLANARPSELEGRFDALQRQVKAMRAAEPVDPNVGRLSPDKRGAKIVREVEAAIVACPPALDDASRSVPQSRAILQDLVQQEADSSAKFKVIAASAAKLEADMAEFVMYAQSTPYVTQLRAAHATGGPTADAGHNDDDNDDDDDGLPIALPAGARRFLARRTVPAERAAEPVDDELDSAPVAAVPEPLDIDVIDDDGGAPPRIATPHSELDSAPVTAAREPLDITVVGGSVRAPSRSAPWSEPPGVSDGGGMGFFRGTDALASSATEMGATYGGVMRVPVSPAIDASFGDASPPARNSCTRSHDDMPAATLITGARGGWAAHGVGAREREEPEDITDEVVDGTMENAHLPSSFNSFPIMDSTMENEETHVPVELSTCPLDDSSAEVVHTPAADRRRWTDGDGANMARDAPSDCEAGSCSESGSEPDFTAVDIMGGSAPVLSGRGGAGRGW</sequence>
<feature type="compositionally biased region" description="Low complexity" evidence="1">
    <location>
        <begin position="500"/>
        <end position="512"/>
    </location>
</feature>
<name>A0A8J5XNG7_DIALT</name>
<feature type="compositionally biased region" description="Polar residues" evidence="1">
    <location>
        <begin position="1"/>
        <end position="11"/>
    </location>
</feature>
<evidence type="ECO:0000313" key="2">
    <source>
        <dbReference type="EMBL" id="KAG8468403.1"/>
    </source>
</evidence>
<keyword evidence="3" id="KW-1185">Reference proteome</keyword>
<organism evidence="2 3">
    <name type="scientific">Diacronema lutheri</name>
    <name type="common">Unicellular marine alga</name>
    <name type="synonym">Monochrysis lutheri</name>
    <dbReference type="NCBI Taxonomy" id="2081491"/>
    <lineage>
        <taxon>Eukaryota</taxon>
        <taxon>Haptista</taxon>
        <taxon>Haptophyta</taxon>
        <taxon>Pavlovophyceae</taxon>
        <taxon>Pavlovales</taxon>
        <taxon>Pavlovaceae</taxon>
        <taxon>Diacronema</taxon>
    </lineage>
</organism>